<evidence type="ECO:0000313" key="3">
    <source>
        <dbReference type="EMBL" id="MBD3917006.1"/>
    </source>
</evidence>
<dbReference type="RefSeq" id="WP_191201337.1">
    <property type="nucleotide sequence ID" value="NZ_BAAAPA010000001.1"/>
</dbReference>
<name>A0ABR8MLX5_9ACTN</name>
<evidence type="ECO:0000313" key="4">
    <source>
        <dbReference type="Proteomes" id="UP000649289"/>
    </source>
</evidence>
<keyword evidence="4" id="KW-1185">Reference proteome</keyword>
<sequence>MSAVSRARSLAAGAVSPAITGLRNRLGSQVVNWTPEFMGFGNQLYLWAWAHARRDEAVPHRVLIVERSRYWLPFFPAVRPYLVERSDVGFWDTRDHFYAYKEEHSGDVRGYTDESRAAFVRDWILSSPALVGADGGELADDGVLTLNLRRGDFYSNPWFRSEYAFDVAAYVRLAVPRAIEQDGPVRRIHVVSDDIEWCRTHLGFLSSYAAEVTEPHPSSKPIDHLRDVSSSRRLVIANGTFSLWAAAMSRVLLDAPPRTVWVPAFFQRRYGPGRCEEYDQDWSFVDDLPGGWQPDWVVEGLDHDPAQDASR</sequence>
<dbReference type="Proteomes" id="UP000649289">
    <property type="component" value="Unassembled WGS sequence"/>
</dbReference>
<comment type="caution">
    <text evidence="3">The sequence shown here is derived from an EMBL/GenBank/DDBJ whole genome shotgun (WGS) entry which is preliminary data.</text>
</comment>
<accession>A0ABR8MLX5</accession>
<evidence type="ECO:0000256" key="1">
    <source>
        <dbReference type="ARBA" id="ARBA00022676"/>
    </source>
</evidence>
<dbReference type="InterPro" id="IPR002516">
    <property type="entry name" value="Glyco_trans_11"/>
</dbReference>
<protein>
    <submittedName>
        <fullName evidence="3">Alpha-1,2-fucosyltransferase</fullName>
    </submittedName>
</protein>
<keyword evidence="1" id="KW-0328">Glycosyltransferase</keyword>
<gene>
    <name evidence="3" type="ORF">IEZ25_20500</name>
</gene>
<evidence type="ECO:0000256" key="2">
    <source>
        <dbReference type="ARBA" id="ARBA00022679"/>
    </source>
</evidence>
<dbReference type="Pfam" id="PF01531">
    <property type="entry name" value="Glyco_transf_11"/>
    <property type="match status" value="1"/>
</dbReference>
<proteinExistence type="predicted"/>
<keyword evidence="2" id="KW-0808">Transferase</keyword>
<dbReference type="EMBL" id="JACXYY010000010">
    <property type="protein sequence ID" value="MBD3917006.1"/>
    <property type="molecule type" value="Genomic_DNA"/>
</dbReference>
<organism evidence="3 4">
    <name type="scientific">Nocardioides hwasunensis</name>
    <dbReference type="NCBI Taxonomy" id="397258"/>
    <lineage>
        <taxon>Bacteria</taxon>
        <taxon>Bacillati</taxon>
        <taxon>Actinomycetota</taxon>
        <taxon>Actinomycetes</taxon>
        <taxon>Propionibacteriales</taxon>
        <taxon>Nocardioidaceae</taxon>
        <taxon>Nocardioides</taxon>
    </lineage>
</organism>
<reference evidence="3 4" key="1">
    <citation type="submission" date="2020-09" db="EMBL/GenBank/DDBJ databases">
        <title>novel species in genus Nocardioides.</title>
        <authorList>
            <person name="Zhang G."/>
        </authorList>
    </citation>
    <scope>NUCLEOTIDE SEQUENCE [LARGE SCALE GENOMIC DNA]</scope>
    <source>
        <strain evidence="3 4">19197</strain>
    </source>
</reference>